<accession>A0AAN6KRF8</accession>
<feature type="transmembrane region" description="Helical" evidence="4">
    <location>
        <begin position="274"/>
        <end position="293"/>
    </location>
</feature>
<keyword evidence="4" id="KW-0812">Transmembrane</keyword>
<evidence type="ECO:0000256" key="4">
    <source>
        <dbReference type="SAM" id="Phobius"/>
    </source>
</evidence>
<dbReference type="Gene3D" id="1.20.1250.20">
    <property type="entry name" value="MFS general substrate transporter like domains"/>
    <property type="match status" value="2"/>
</dbReference>
<feature type="transmembrane region" description="Helical" evidence="4">
    <location>
        <begin position="399"/>
        <end position="421"/>
    </location>
</feature>
<feature type="transmembrane region" description="Helical" evidence="4">
    <location>
        <begin position="367"/>
        <end position="387"/>
    </location>
</feature>
<feature type="transmembrane region" description="Helical" evidence="4">
    <location>
        <begin position="195"/>
        <end position="218"/>
    </location>
</feature>
<feature type="transmembrane region" description="Helical" evidence="4">
    <location>
        <begin position="91"/>
        <end position="110"/>
    </location>
</feature>
<dbReference type="InterPro" id="IPR011701">
    <property type="entry name" value="MFS"/>
</dbReference>
<comment type="similarity">
    <text evidence="2">Belongs to the major facilitator superfamily. Monocarboxylate porter (TC 2.A.1.13) family.</text>
</comment>
<feature type="transmembrane region" description="Helical" evidence="4">
    <location>
        <begin position="239"/>
        <end position="262"/>
    </location>
</feature>
<feature type="transmembrane region" description="Helical" evidence="4">
    <location>
        <begin position="130"/>
        <end position="149"/>
    </location>
</feature>
<sequence>MARHDLEDGKDTEMEEINDAAPSQTDSTIEKVSVTPATPPAPVADGGVRAWLQVAGSFLVFSNLWGFVFAFGSFQSFYTLDYLPAESASDIAWIGTIGTGLLIFVGILSGPLFDLGYFRSMLIIGGVGETLAMFLLSLCLLYLPGLALVGRSFKKHRSMAMAITTCGAPTGGIIYTLLFQQLIGKLGFAWTVRTMAFFMLGTYAISFPLQLWGASNLGDLASGTKRKMFDPTALRDLPFWSYSFANFFIFTGYMVPFIYLGAYGQTELGLTQTQSLNVLIAAQAASIAGRLIAGYTASKVGVMIPWITAAISSGVFCIAWIGIKSESSLIAFACLFGAFSGPLIPLPPAVFSLVCPDQTVFGARLGMAQAIGSVASLLGAPIAGALLGKGGGRDSYLGLQLFSGLVMIFGGCQLIVLYMLLLRKREVGKLI</sequence>
<organism evidence="5 6">
    <name type="scientific">Friedmanniomyces endolithicus</name>
    <dbReference type="NCBI Taxonomy" id="329885"/>
    <lineage>
        <taxon>Eukaryota</taxon>
        <taxon>Fungi</taxon>
        <taxon>Dikarya</taxon>
        <taxon>Ascomycota</taxon>
        <taxon>Pezizomycotina</taxon>
        <taxon>Dothideomycetes</taxon>
        <taxon>Dothideomycetidae</taxon>
        <taxon>Mycosphaerellales</taxon>
        <taxon>Teratosphaeriaceae</taxon>
        <taxon>Friedmanniomyces</taxon>
    </lineage>
</organism>
<keyword evidence="4" id="KW-0472">Membrane</keyword>
<dbReference type="GO" id="GO:0016020">
    <property type="term" value="C:membrane"/>
    <property type="evidence" value="ECO:0007669"/>
    <property type="project" value="UniProtKB-SubCell"/>
</dbReference>
<comment type="caution">
    <text evidence="5">The sequence shown here is derived from an EMBL/GenBank/DDBJ whole genome shotgun (WGS) entry which is preliminary data.</text>
</comment>
<keyword evidence="4" id="KW-1133">Transmembrane helix</keyword>
<reference evidence="5" key="1">
    <citation type="submission" date="2023-06" db="EMBL/GenBank/DDBJ databases">
        <title>Black Yeasts Isolated from many extreme environments.</title>
        <authorList>
            <person name="Coleine C."/>
            <person name="Stajich J.E."/>
            <person name="Selbmann L."/>
        </authorList>
    </citation>
    <scope>NUCLEOTIDE SEQUENCE</scope>
    <source>
        <strain evidence="5">CCFEE 5200</strain>
    </source>
</reference>
<dbReference type="InterPro" id="IPR036259">
    <property type="entry name" value="MFS_trans_sf"/>
</dbReference>
<dbReference type="GO" id="GO:0022857">
    <property type="term" value="F:transmembrane transporter activity"/>
    <property type="evidence" value="ECO:0007669"/>
    <property type="project" value="InterPro"/>
</dbReference>
<feature type="transmembrane region" description="Helical" evidence="4">
    <location>
        <begin position="300"/>
        <end position="323"/>
    </location>
</feature>
<name>A0AAN6KRF8_9PEZI</name>
<gene>
    <name evidence="5" type="ORF">LTR91_007473</name>
</gene>
<evidence type="ECO:0000313" key="6">
    <source>
        <dbReference type="Proteomes" id="UP001175353"/>
    </source>
</evidence>
<evidence type="ECO:0000313" key="5">
    <source>
        <dbReference type="EMBL" id="KAK0994867.1"/>
    </source>
</evidence>
<keyword evidence="6" id="KW-1185">Reference proteome</keyword>
<feature type="transmembrane region" description="Helical" evidence="4">
    <location>
        <begin position="161"/>
        <end position="183"/>
    </location>
</feature>
<dbReference type="PANTHER" id="PTHR11360">
    <property type="entry name" value="MONOCARBOXYLATE TRANSPORTER"/>
    <property type="match status" value="1"/>
</dbReference>
<comment type="subcellular location">
    <subcellularLocation>
        <location evidence="1">Membrane</location>
        <topology evidence="1">Multi-pass membrane protein</topology>
    </subcellularLocation>
</comment>
<evidence type="ECO:0000256" key="2">
    <source>
        <dbReference type="ARBA" id="ARBA00006727"/>
    </source>
</evidence>
<evidence type="ECO:0008006" key="7">
    <source>
        <dbReference type="Google" id="ProtNLM"/>
    </source>
</evidence>
<dbReference type="SUPFAM" id="SSF103473">
    <property type="entry name" value="MFS general substrate transporter"/>
    <property type="match status" value="1"/>
</dbReference>
<evidence type="ECO:0000256" key="1">
    <source>
        <dbReference type="ARBA" id="ARBA00004141"/>
    </source>
</evidence>
<dbReference type="Pfam" id="PF07690">
    <property type="entry name" value="MFS_1"/>
    <property type="match status" value="1"/>
</dbReference>
<proteinExistence type="inferred from homology"/>
<protein>
    <recommendedName>
        <fullName evidence="7">Major facilitator superfamily (MFS) profile domain-containing protein</fullName>
    </recommendedName>
</protein>
<dbReference type="EMBL" id="JAUJLE010000054">
    <property type="protein sequence ID" value="KAK0994867.1"/>
    <property type="molecule type" value="Genomic_DNA"/>
</dbReference>
<feature type="transmembrane region" description="Helical" evidence="4">
    <location>
        <begin position="50"/>
        <end position="71"/>
    </location>
</feature>
<dbReference type="AlphaFoldDB" id="A0AAN6KRF8"/>
<dbReference type="Proteomes" id="UP001175353">
    <property type="component" value="Unassembled WGS sequence"/>
</dbReference>
<feature type="transmembrane region" description="Helical" evidence="4">
    <location>
        <begin position="329"/>
        <end position="355"/>
    </location>
</feature>
<feature type="region of interest" description="Disordered" evidence="3">
    <location>
        <begin position="1"/>
        <end position="38"/>
    </location>
</feature>
<dbReference type="PANTHER" id="PTHR11360:SF252">
    <property type="entry name" value="MAJOR FACILITATOR SUPERFAMILY (MFS) PROFILE DOMAIN-CONTAINING PROTEIN-RELATED"/>
    <property type="match status" value="1"/>
</dbReference>
<dbReference type="InterPro" id="IPR050327">
    <property type="entry name" value="Proton-linked_MCT"/>
</dbReference>
<evidence type="ECO:0000256" key="3">
    <source>
        <dbReference type="SAM" id="MobiDB-lite"/>
    </source>
</evidence>
<feature type="compositionally biased region" description="Basic and acidic residues" evidence="3">
    <location>
        <begin position="1"/>
        <end position="12"/>
    </location>
</feature>